<organism evidence="4 5">
    <name type="scientific">Polistes dominula</name>
    <name type="common">European paper wasp</name>
    <name type="synonym">Vespa dominula</name>
    <dbReference type="NCBI Taxonomy" id="743375"/>
    <lineage>
        <taxon>Eukaryota</taxon>
        <taxon>Metazoa</taxon>
        <taxon>Ecdysozoa</taxon>
        <taxon>Arthropoda</taxon>
        <taxon>Hexapoda</taxon>
        <taxon>Insecta</taxon>
        <taxon>Pterygota</taxon>
        <taxon>Neoptera</taxon>
        <taxon>Endopterygota</taxon>
        <taxon>Hymenoptera</taxon>
        <taxon>Apocrita</taxon>
        <taxon>Aculeata</taxon>
        <taxon>Vespoidea</taxon>
        <taxon>Vespidae</taxon>
        <taxon>Polistinae</taxon>
        <taxon>Polistini</taxon>
        <taxon>Polistes</taxon>
    </lineage>
</organism>
<keyword evidence="1 2" id="KW-0694">RNA-binding</keyword>
<evidence type="ECO:0000313" key="5">
    <source>
        <dbReference type="RefSeq" id="XP_015175057.1"/>
    </source>
</evidence>
<reference evidence="5" key="1">
    <citation type="submission" date="2025-08" db="UniProtKB">
        <authorList>
            <consortium name="RefSeq"/>
        </authorList>
    </citation>
    <scope>IDENTIFICATION</scope>
    <source>
        <tissue evidence="5">Whole body</tissue>
    </source>
</reference>
<dbReference type="RefSeq" id="XP_015175057.1">
    <property type="nucleotide sequence ID" value="XM_015319571.1"/>
</dbReference>
<dbReference type="Proteomes" id="UP000694924">
    <property type="component" value="Unplaced"/>
</dbReference>
<protein>
    <submittedName>
        <fullName evidence="5">Probable RNA-binding protein 46</fullName>
    </submittedName>
</protein>
<dbReference type="GeneID" id="107065668"/>
<name>A0ABM1I4C0_POLDO</name>
<proteinExistence type="predicted"/>
<evidence type="ECO:0000256" key="1">
    <source>
        <dbReference type="ARBA" id="ARBA00022884"/>
    </source>
</evidence>
<dbReference type="CDD" id="cd12249">
    <property type="entry name" value="RRM1_hnRNPR_like"/>
    <property type="match status" value="1"/>
</dbReference>
<sequence length="250" mass="29088">MNVVYKNERQRDSLESNAHFLSNSSKINNKIPDLEETTKKLLQLELDYNYQITQINGQRKFGPPLNWTGPAPDPKCEVFVGRIPRTIFEPDLYPIFSLIGRIYEIRLMMDFSGMNRGFCFIMYTKPEDAYHAVKELNYYEICPGHRIGVVNSINHCRLLIKQLPLNIKAEEVVQRIYDTTDEVKEVLVYRNYNEPECYAIINYQTHRGAAISRKRLLPLTSSLFSNSKVIVDWANPTFRPTDVVSILEVF</sequence>
<dbReference type="Gene3D" id="3.30.70.330">
    <property type="match status" value="2"/>
</dbReference>
<dbReference type="PROSITE" id="PS50102">
    <property type="entry name" value="RRM"/>
    <property type="match status" value="1"/>
</dbReference>
<dbReference type="Pfam" id="PF00076">
    <property type="entry name" value="RRM_1"/>
    <property type="match status" value="1"/>
</dbReference>
<dbReference type="InterPro" id="IPR035979">
    <property type="entry name" value="RBD_domain_sf"/>
</dbReference>
<dbReference type="PANTHER" id="PTHR21245">
    <property type="entry name" value="HETEROGENEOUS NUCLEAR RIBONUCLEOPROTEIN"/>
    <property type="match status" value="1"/>
</dbReference>
<dbReference type="InterPro" id="IPR000504">
    <property type="entry name" value="RRM_dom"/>
</dbReference>
<gene>
    <name evidence="5" type="primary">LOC107065668</name>
</gene>
<keyword evidence="4" id="KW-1185">Reference proteome</keyword>
<accession>A0ABM1I4C0</accession>
<dbReference type="SUPFAM" id="SSF54928">
    <property type="entry name" value="RNA-binding domain, RBD"/>
    <property type="match status" value="1"/>
</dbReference>
<dbReference type="SMART" id="SM00360">
    <property type="entry name" value="RRM"/>
    <property type="match status" value="2"/>
</dbReference>
<evidence type="ECO:0000313" key="4">
    <source>
        <dbReference type="Proteomes" id="UP000694924"/>
    </source>
</evidence>
<dbReference type="InterPro" id="IPR012677">
    <property type="entry name" value="Nucleotide-bd_a/b_plait_sf"/>
</dbReference>
<feature type="domain" description="RRM" evidence="3">
    <location>
        <begin position="76"/>
        <end position="154"/>
    </location>
</feature>
<evidence type="ECO:0000259" key="3">
    <source>
        <dbReference type="PROSITE" id="PS50102"/>
    </source>
</evidence>
<evidence type="ECO:0000256" key="2">
    <source>
        <dbReference type="PROSITE-ProRule" id="PRU00176"/>
    </source>
</evidence>